<evidence type="ECO:0000313" key="2">
    <source>
        <dbReference type="Proteomes" id="UP001595796"/>
    </source>
</evidence>
<organism evidence="1 2">
    <name type="scientific">Flaviflagellibacter deserti</name>
    <dbReference type="NCBI Taxonomy" id="2267266"/>
    <lineage>
        <taxon>Bacteria</taxon>
        <taxon>Pseudomonadati</taxon>
        <taxon>Pseudomonadota</taxon>
        <taxon>Alphaproteobacteria</taxon>
        <taxon>Hyphomicrobiales</taxon>
        <taxon>Flaviflagellibacter</taxon>
    </lineage>
</organism>
<reference evidence="2" key="1">
    <citation type="journal article" date="2019" name="Int. J. Syst. Evol. Microbiol.">
        <title>The Global Catalogue of Microorganisms (GCM) 10K type strain sequencing project: providing services to taxonomists for standard genome sequencing and annotation.</title>
        <authorList>
            <consortium name="The Broad Institute Genomics Platform"/>
            <consortium name="The Broad Institute Genome Sequencing Center for Infectious Disease"/>
            <person name="Wu L."/>
            <person name="Ma J."/>
        </authorList>
    </citation>
    <scope>NUCLEOTIDE SEQUENCE [LARGE SCALE GENOMIC DNA]</scope>
    <source>
        <strain evidence="2">CGMCC 1.16444</strain>
    </source>
</reference>
<evidence type="ECO:0000313" key="1">
    <source>
        <dbReference type="EMBL" id="MFC5069016.1"/>
    </source>
</evidence>
<dbReference type="Proteomes" id="UP001595796">
    <property type="component" value="Unassembled WGS sequence"/>
</dbReference>
<keyword evidence="2" id="KW-1185">Reference proteome</keyword>
<sequence length="98" mass="10612">MNTANLQLEGLYAAVAALMSTLRDKGVISSEEIDRCLREAEDTMTSGKPRDLSPANIEAIRFPFRYLRAANNAGGCPRSFSTIAAEIGMTKDVSRSIS</sequence>
<protein>
    <submittedName>
        <fullName evidence="1">Uncharacterized protein</fullName>
    </submittedName>
</protein>
<name>A0ABV9Z2N7_9HYPH</name>
<comment type="caution">
    <text evidence="1">The sequence shown here is derived from an EMBL/GenBank/DDBJ whole genome shotgun (WGS) entry which is preliminary data.</text>
</comment>
<dbReference type="RefSeq" id="WP_114956765.1">
    <property type="nucleotide sequence ID" value="NZ_JBHSJF010000006.1"/>
</dbReference>
<dbReference type="EMBL" id="JBHSJF010000006">
    <property type="protein sequence ID" value="MFC5069016.1"/>
    <property type="molecule type" value="Genomic_DNA"/>
</dbReference>
<proteinExistence type="predicted"/>
<accession>A0ABV9Z2N7</accession>
<gene>
    <name evidence="1" type="ORF">ACFPFW_13445</name>
</gene>